<evidence type="ECO:0000256" key="4">
    <source>
        <dbReference type="ARBA" id="ARBA00023015"/>
    </source>
</evidence>
<keyword evidence="10" id="KW-1185">Reference proteome</keyword>
<dbReference type="GO" id="GO:0003682">
    <property type="term" value="F:chromatin binding"/>
    <property type="evidence" value="ECO:0007669"/>
    <property type="project" value="TreeGrafter"/>
</dbReference>
<dbReference type="SUPFAM" id="SSF82199">
    <property type="entry name" value="SET domain"/>
    <property type="match status" value="1"/>
</dbReference>
<dbReference type="InterPro" id="IPR046341">
    <property type="entry name" value="SET_dom_sf"/>
</dbReference>
<evidence type="ECO:0000313" key="10">
    <source>
        <dbReference type="Proteomes" id="UP001049176"/>
    </source>
</evidence>
<dbReference type="GO" id="GO:0032259">
    <property type="term" value="P:methylation"/>
    <property type="evidence" value="ECO:0007669"/>
    <property type="project" value="UniProtKB-KW"/>
</dbReference>
<evidence type="ECO:0000259" key="7">
    <source>
        <dbReference type="PROSITE" id="PS50280"/>
    </source>
</evidence>
<dbReference type="PROSITE" id="PS51633">
    <property type="entry name" value="CXC"/>
    <property type="match status" value="1"/>
</dbReference>
<evidence type="ECO:0000256" key="6">
    <source>
        <dbReference type="ARBA" id="ARBA00048568"/>
    </source>
</evidence>
<dbReference type="Pfam" id="PF00856">
    <property type="entry name" value="SET"/>
    <property type="match status" value="1"/>
</dbReference>
<sequence>MMRGDVAPFLPFADSPKFPTHKLLRSLQWTPRFSFDPEIESLEYEVARQLRFDHGFTDDDIDGMELFYRHRDEVWKDRPRFLRLRKENKSGLLWEHNQRDHSATWPRLKSGDEKHFPVSYLLVDNIPEQVNSLFSNVNRGSYQFCPNLNCLLHFCGVHIRESGLPPFDPIPPNQKSWLKNLNVTVEGRPECGPCCYRLVYDQDQWQENILPCNEEETALIEDLLKFEPNICPCDLAVICRISCKAVYHHCLRIFSLEPGFESMLMQIEPGEEVESAVIPKPRLYYNSNESSIHKWNIERQLCTCTDEETCERSPNCLCKHHGVFCERNCRCKRSCGLRFPGCECQDGCRSKGTCRCLGYSRECSPELCFKCNARGDENHREGKRIQCRNVRIMAGILPLLEIKRAQYGAGAFATEGIRQKQYIGEYVGELLPVNFEEFERKEAINDYRKLNYLFSLNSNNFVLDADCMGNETRCLNEDKEGANCEVFELFVNGEPRIGIRATKPIKSGEELYLHYGNQYWTGDDH</sequence>
<evidence type="ECO:0000256" key="1">
    <source>
        <dbReference type="ARBA" id="ARBA00022603"/>
    </source>
</evidence>
<evidence type="ECO:0000259" key="8">
    <source>
        <dbReference type="PROSITE" id="PS51633"/>
    </source>
</evidence>
<dbReference type="InterPro" id="IPR045318">
    <property type="entry name" value="EZH1/2-like"/>
</dbReference>
<dbReference type="EMBL" id="CM032184">
    <property type="protein sequence ID" value="KAG7093701.1"/>
    <property type="molecule type" value="Genomic_DNA"/>
</dbReference>
<feature type="domain" description="CXC" evidence="8">
    <location>
        <begin position="280"/>
        <end position="391"/>
    </location>
</feature>
<reference evidence="9" key="1">
    <citation type="journal article" date="2021" name="Genome Biol. Evol.">
        <title>The assembled and annotated genome of the fairy-ring fungus Marasmius oreades.</title>
        <authorList>
            <person name="Hiltunen M."/>
            <person name="Ament-Velasquez S.L."/>
            <person name="Johannesson H."/>
        </authorList>
    </citation>
    <scope>NUCLEOTIDE SEQUENCE</scope>
    <source>
        <strain evidence="9">03SP1</strain>
    </source>
</reference>
<evidence type="ECO:0000313" key="9">
    <source>
        <dbReference type="EMBL" id="KAG7093701.1"/>
    </source>
</evidence>
<dbReference type="OrthoDB" id="6141102at2759"/>
<evidence type="ECO:0000256" key="3">
    <source>
        <dbReference type="ARBA" id="ARBA00022691"/>
    </source>
</evidence>
<feature type="domain" description="SET" evidence="7">
    <location>
        <begin position="383"/>
        <end position="516"/>
    </location>
</feature>
<comment type="catalytic activity">
    <reaction evidence="6">
        <text>L-lysyl(27)-[histone H3] + 3 S-adenosyl-L-methionine = N(6),N(6),N(6)-trimethyl-L-lysyl(27)-[histone H3] + 3 S-adenosyl-L-homocysteine + 3 H(+)</text>
        <dbReference type="Rhea" id="RHEA:60292"/>
        <dbReference type="Rhea" id="RHEA-COMP:15535"/>
        <dbReference type="Rhea" id="RHEA-COMP:15548"/>
        <dbReference type="ChEBI" id="CHEBI:15378"/>
        <dbReference type="ChEBI" id="CHEBI:29969"/>
        <dbReference type="ChEBI" id="CHEBI:57856"/>
        <dbReference type="ChEBI" id="CHEBI:59789"/>
        <dbReference type="ChEBI" id="CHEBI:61961"/>
        <dbReference type="EC" id="2.1.1.356"/>
    </reaction>
</comment>
<dbReference type="PROSITE" id="PS50280">
    <property type="entry name" value="SET"/>
    <property type="match status" value="1"/>
</dbReference>
<gene>
    <name evidence="9" type="ORF">E1B28_007356</name>
</gene>
<dbReference type="Pfam" id="PF18264">
    <property type="entry name" value="preSET_CXC"/>
    <property type="match status" value="1"/>
</dbReference>
<dbReference type="RefSeq" id="XP_043010171.1">
    <property type="nucleotide sequence ID" value="XM_043152085.1"/>
</dbReference>
<name>A0A9P7S1H1_9AGAR</name>
<dbReference type="GO" id="GO:0140951">
    <property type="term" value="F:histone H3K27 trimethyltransferase activity"/>
    <property type="evidence" value="ECO:0007669"/>
    <property type="project" value="UniProtKB-EC"/>
</dbReference>
<dbReference type="GO" id="GO:0005634">
    <property type="term" value="C:nucleus"/>
    <property type="evidence" value="ECO:0007669"/>
    <property type="project" value="TreeGrafter"/>
</dbReference>
<organism evidence="9 10">
    <name type="scientific">Marasmius oreades</name>
    <name type="common">fairy-ring Marasmius</name>
    <dbReference type="NCBI Taxonomy" id="181124"/>
    <lineage>
        <taxon>Eukaryota</taxon>
        <taxon>Fungi</taxon>
        <taxon>Dikarya</taxon>
        <taxon>Basidiomycota</taxon>
        <taxon>Agaricomycotina</taxon>
        <taxon>Agaricomycetes</taxon>
        <taxon>Agaricomycetidae</taxon>
        <taxon>Agaricales</taxon>
        <taxon>Marasmiineae</taxon>
        <taxon>Marasmiaceae</taxon>
        <taxon>Marasmius</taxon>
    </lineage>
</organism>
<dbReference type="GO" id="GO:0031507">
    <property type="term" value="P:heterochromatin formation"/>
    <property type="evidence" value="ECO:0007669"/>
    <property type="project" value="TreeGrafter"/>
</dbReference>
<protein>
    <submittedName>
        <fullName evidence="9">Uncharacterized protein</fullName>
    </submittedName>
</protein>
<evidence type="ECO:0000256" key="5">
    <source>
        <dbReference type="ARBA" id="ARBA00023163"/>
    </source>
</evidence>
<keyword evidence="4" id="KW-0805">Transcription regulation</keyword>
<dbReference type="PANTHER" id="PTHR45747:SF4">
    <property type="entry name" value="HISTONE-LYSINE N-METHYLTRANSFERASE E(Z)"/>
    <property type="match status" value="1"/>
</dbReference>
<dbReference type="GeneID" id="66076432"/>
<keyword evidence="2" id="KW-0808">Transferase</keyword>
<dbReference type="InterPro" id="IPR041355">
    <property type="entry name" value="Pre-SET_CXC"/>
</dbReference>
<dbReference type="InterPro" id="IPR026489">
    <property type="entry name" value="CXC_dom"/>
</dbReference>
<dbReference type="SMART" id="SM00317">
    <property type="entry name" value="SET"/>
    <property type="match status" value="1"/>
</dbReference>
<dbReference type="Proteomes" id="UP001049176">
    <property type="component" value="Chromosome 4"/>
</dbReference>
<proteinExistence type="predicted"/>
<keyword evidence="1" id="KW-0489">Methyltransferase</keyword>
<dbReference type="PANTHER" id="PTHR45747">
    <property type="entry name" value="HISTONE-LYSINE N-METHYLTRANSFERASE E(Z)"/>
    <property type="match status" value="1"/>
</dbReference>
<dbReference type="KEGG" id="more:E1B28_007356"/>
<dbReference type="Gene3D" id="2.170.270.10">
    <property type="entry name" value="SET domain"/>
    <property type="match status" value="1"/>
</dbReference>
<accession>A0A9P7S1H1</accession>
<keyword evidence="3" id="KW-0949">S-adenosyl-L-methionine</keyword>
<keyword evidence="5" id="KW-0804">Transcription</keyword>
<dbReference type="InterPro" id="IPR001214">
    <property type="entry name" value="SET_dom"/>
</dbReference>
<evidence type="ECO:0000256" key="2">
    <source>
        <dbReference type="ARBA" id="ARBA00022679"/>
    </source>
</evidence>
<dbReference type="AlphaFoldDB" id="A0A9P7S1H1"/>
<comment type="caution">
    <text evidence="9">The sequence shown here is derived from an EMBL/GenBank/DDBJ whole genome shotgun (WGS) entry which is preliminary data.</text>
</comment>